<sequence>SLTANWAKKEVKVIQLGANNSSVDGNEIGKDNEVTIKPSSTFFIISGCFPHRVCFKTKAESLDEPTTTSTSKPTTKRSHPDKTEPLDVKRRKSEADKVNSHTEKNASYRNHRESNSEKSDSDQELKEKAARLDQLKLEALLNKAKPDKKSEKSSNSHSSSTLSKDAGKHLSSSSSALTSPASSRASLSSQTAEKAEWVSHEQLLVYTSKGVSSHSKIAAFDMDGTIIVTKSGKVFPTDKDDWKILHPNIFNKMKELNSKGFKIVFFTNQLGVAKGKTKVDDLKGKVENVVRKLQVPIQVFIATHEGKNRKPCDGMWETLCKTYNSGKEVDLTKSVYVGDAAGREKDWAPKKKKDFSCSDRLFALNVGVPFFTPEEFFLGEKPTQKFKMPSFDPRNINSAEDIVPPTTFPAKSKEVVVLVGLPACGKSFFAANTLQPQGYKIVNRDELKTWQKCVQKASEHLKFSSVAVDNTNLTQEERARYINVARTAKVPCRCFIFTTSVEHCRHNERYRRLSGEQHAKIDELVFNKMKSTYKEPSMKEGFSEVINVNFVPSFSWASDTARYKKFLLEK</sequence>
<dbReference type="CDD" id="cd01625">
    <property type="entry name" value="HAD_PNP"/>
    <property type="match status" value="1"/>
</dbReference>
<dbReference type="Proteomes" id="UP000735302">
    <property type="component" value="Unassembled WGS sequence"/>
</dbReference>
<accession>A0AAV3Z732</accession>
<evidence type="ECO:0000256" key="1">
    <source>
        <dbReference type="SAM" id="MobiDB-lite"/>
    </source>
</evidence>
<feature type="compositionally biased region" description="Low complexity" evidence="1">
    <location>
        <begin position="155"/>
        <end position="187"/>
    </location>
</feature>
<dbReference type="NCBIfam" id="TIGR01662">
    <property type="entry name" value="HAD-SF-IIIA"/>
    <property type="match status" value="1"/>
</dbReference>
<dbReference type="SUPFAM" id="SSF56784">
    <property type="entry name" value="HAD-like"/>
    <property type="match status" value="1"/>
</dbReference>
<feature type="region of interest" description="Disordered" evidence="1">
    <location>
        <begin position="60"/>
        <end position="127"/>
    </location>
</feature>
<dbReference type="InterPro" id="IPR036412">
    <property type="entry name" value="HAD-like_sf"/>
</dbReference>
<organism evidence="2 3">
    <name type="scientific">Plakobranchus ocellatus</name>
    <dbReference type="NCBI Taxonomy" id="259542"/>
    <lineage>
        <taxon>Eukaryota</taxon>
        <taxon>Metazoa</taxon>
        <taxon>Spiralia</taxon>
        <taxon>Lophotrochozoa</taxon>
        <taxon>Mollusca</taxon>
        <taxon>Gastropoda</taxon>
        <taxon>Heterobranchia</taxon>
        <taxon>Euthyneura</taxon>
        <taxon>Panpulmonata</taxon>
        <taxon>Sacoglossa</taxon>
        <taxon>Placobranchoidea</taxon>
        <taxon>Plakobranchidae</taxon>
        <taxon>Plakobranchus</taxon>
    </lineage>
</organism>
<dbReference type="InterPro" id="IPR013954">
    <property type="entry name" value="PNK3P"/>
</dbReference>
<proteinExistence type="predicted"/>
<gene>
    <name evidence="2" type="ORF">PoB_001631900</name>
</gene>
<dbReference type="Gene3D" id="3.40.50.300">
    <property type="entry name" value="P-loop containing nucleotide triphosphate hydrolases"/>
    <property type="match status" value="1"/>
</dbReference>
<keyword evidence="3" id="KW-1185">Reference proteome</keyword>
<feature type="compositionally biased region" description="Basic and acidic residues" evidence="1">
    <location>
        <begin position="144"/>
        <end position="154"/>
    </location>
</feature>
<dbReference type="FunFam" id="3.40.50.300:FF:000737">
    <property type="entry name" value="Bifunctional polynucleotide phosphatase/kinase"/>
    <property type="match status" value="1"/>
</dbReference>
<feature type="non-terminal residue" evidence="2">
    <location>
        <position position="1"/>
    </location>
</feature>
<dbReference type="GO" id="GO:0006281">
    <property type="term" value="P:DNA repair"/>
    <property type="evidence" value="ECO:0007669"/>
    <property type="project" value="TreeGrafter"/>
</dbReference>
<dbReference type="Gene3D" id="2.60.200.20">
    <property type="match status" value="1"/>
</dbReference>
<dbReference type="InterPro" id="IPR027417">
    <property type="entry name" value="P-loop_NTPase"/>
</dbReference>
<dbReference type="GO" id="GO:0046404">
    <property type="term" value="F:ATP-dependent polydeoxyribonucleotide 5'-hydroxyl-kinase activity"/>
    <property type="evidence" value="ECO:0007669"/>
    <property type="project" value="TreeGrafter"/>
</dbReference>
<name>A0AAV3Z732_9GAST</name>
<dbReference type="PANTHER" id="PTHR12083">
    <property type="entry name" value="BIFUNCTIONAL POLYNUCLEOTIDE PHOSPHATASE/KINASE"/>
    <property type="match status" value="1"/>
</dbReference>
<comment type="caution">
    <text evidence="2">The sequence shown here is derived from an EMBL/GenBank/DDBJ whole genome shotgun (WGS) entry which is preliminary data.</text>
</comment>
<reference evidence="2 3" key="1">
    <citation type="journal article" date="2021" name="Elife">
        <title>Chloroplast acquisition without the gene transfer in kleptoplastic sea slugs, Plakobranchus ocellatus.</title>
        <authorList>
            <person name="Maeda T."/>
            <person name="Takahashi S."/>
            <person name="Yoshida T."/>
            <person name="Shimamura S."/>
            <person name="Takaki Y."/>
            <person name="Nagai Y."/>
            <person name="Toyoda A."/>
            <person name="Suzuki Y."/>
            <person name="Arimoto A."/>
            <person name="Ishii H."/>
            <person name="Satoh N."/>
            <person name="Nishiyama T."/>
            <person name="Hasebe M."/>
            <person name="Maruyama T."/>
            <person name="Minagawa J."/>
            <person name="Obokata J."/>
            <person name="Shigenobu S."/>
        </authorList>
    </citation>
    <scope>NUCLEOTIDE SEQUENCE [LARGE SCALE GENOMIC DNA]</scope>
</reference>
<dbReference type="Pfam" id="PF08645">
    <property type="entry name" value="PNK3P"/>
    <property type="match status" value="1"/>
</dbReference>
<dbReference type="FunFam" id="3.40.50.1000:FF:000078">
    <property type="entry name" value="Bifunctional polynucleotide phosphatase/kinase"/>
    <property type="match status" value="1"/>
</dbReference>
<dbReference type="Gene3D" id="3.40.50.1000">
    <property type="entry name" value="HAD superfamily/HAD-like"/>
    <property type="match status" value="1"/>
</dbReference>
<dbReference type="PANTHER" id="PTHR12083:SF9">
    <property type="entry name" value="BIFUNCTIONAL POLYNUCLEOTIDE PHOSPHATASE_KINASE"/>
    <property type="match status" value="1"/>
</dbReference>
<evidence type="ECO:0000313" key="2">
    <source>
        <dbReference type="EMBL" id="GFN89813.1"/>
    </source>
</evidence>
<dbReference type="NCBIfam" id="TIGR01664">
    <property type="entry name" value="DNA-3'-Pase"/>
    <property type="match status" value="1"/>
</dbReference>
<dbReference type="GO" id="GO:0046403">
    <property type="term" value="F:polynucleotide 3'-phosphatase activity"/>
    <property type="evidence" value="ECO:0007669"/>
    <property type="project" value="TreeGrafter"/>
</dbReference>
<dbReference type="EMBL" id="BLXT01001968">
    <property type="protein sequence ID" value="GFN89813.1"/>
    <property type="molecule type" value="Genomic_DNA"/>
</dbReference>
<dbReference type="InterPro" id="IPR023214">
    <property type="entry name" value="HAD_sf"/>
</dbReference>
<dbReference type="GO" id="GO:0003690">
    <property type="term" value="F:double-stranded DNA binding"/>
    <property type="evidence" value="ECO:0007669"/>
    <property type="project" value="TreeGrafter"/>
</dbReference>
<dbReference type="InterPro" id="IPR006551">
    <property type="entry name" value="Polynucleotide_phosphatase"/>
</dbReference>
<feature type="compositionally biased region" description="Basic and acidic residues" evidence="1">
    <location>
        <begin position="78"/>
        <end position="127"/>
    </location>
</feature>
<feature type="region of interest" description="Disordered" evidence="1">
    <location>
        <begin position="142"/>
        <end position="187"/>
    </location>
</feature>
<dbReference type="SUPFAM" id="SSF52540">
    <property type="entry name" value="P-loop containing nucleoside triphosphate hydrolases"/>
    <property type="match status" value="1"/>
</dbReference>
<evidence type="ECO:0000313" key="3">
    <source>
        <dbReference type="Proteomes" id="UP000735302"/>
    </source>
</evidence>
<dbReference type="AlphaFoldDB" id="A0AAV3Z732"/>
<dbReference type="Pfam" id="PF13671">
    <property type="entry name" value="AAA_33"/>
    <property type="match status" value="1"/>
</dbReference>
<protein>
    <submittedName>
        <fullName evidence="2">Bifunctional polynucleotide phosphatase/kinase</fullName>
    </submittedName>
</protein>
<dbReference type="InterPro" id="IPR006549">
    <property type="entry name" value="HAD-SF_hydro_IIIA"/>
</dbReference>